<accession>A0A3B0K2Y8</accession>
<organism evidence="3 4">
    <name type="scientific">Drosophila guanche</name>
    <name type="common">Fruit fly</name>
    <dbReference type="NCBI Taxonomy" id="7266"/>
    <lineage>
        <taxon>Eukaryota</taxon>
        <taxon>Metazoa</taxon>
        <taxon>Ecdysozoa</taxon>
        <taxon>Arthropoda</taxon>
        <taxon>Hexapoda</taxon>
        <taxon>Insecta</taxon>
        <taxon>Pterygota</taxon>
        <taxon>Neoptera</taxon>
        <taxon>Endopterygota</taxon>
        <taxon>Diptera</taxon>
        <taxon>Brachycera</taxon>
        <taxon>Muscomorpha</taxon>
        <taxon>Ephydroidea</taxon>
        <taxon>Drosophilidae</taxon>
        <taxon>Drosophila</taxon>
        <taxon>Sophophora</taxon>
    </lineage>
</organism>
<evidence type="ECO:0000259" key="2">
    <source>
        <dbReference type="Pfam" id="PF14939"/>
    </source>
</evidence>
<evidence type="ECO:0000313" key="3">
    <source>
        <dbReference type="EMBL" id="SPP87683.1"/>
    </source>
</evidence>
<feature type="compositionally biased region" description="Acidic residues" evidence="1">
    <location>
        <begin position="17"/>
        <end position="33"/>
    </location>
</feature>
<dbReference type="CDD" id="cd20917">
    <property type="entry name" value="DCAF15-NTD"/>
    <property type="match status" value="1"/>
</dbReference>
<dbReference type="OrthoDB" id="6354267at2759"/>
<feature type="domain" description="DDB1- and CUL4-associated factor 15 WD40 repeat-containing" evidence="2">
    <location>
        <begin position="69"/>
        <end position="272"/>
    </location>
</feature>
<dbReference type="GO" id="GO:0080008">
    <property type="term" value="C:Cul4-RING E3 ubiquitin ligase complex"/>
    <property type="evidence" value="ECO:0007669"/>
    <property type="project" value="TreeGrafter"/>
</dbReference>
<reference evidence="4" key="1">
    <citation type="submission" date="2018-01" db="EMBL/GenBank/DDBJ databases">
        <authorList>
            <person name="Alioto T."/>
            <person name="Alioto T."/>
        </authorList>
    </citation>
    <scope>NUCLEOTIDE SEQUENCE [LARGE SCALE GENOMIC DNA]</scope>
</reference>
<proteinExistence type="predicted"/>
<dbReference type="Pfam" id="PF14939">
    <property type="entry name" value="DCAF15_WD40"/>
    <property type="match status" value="1"/>
</dbReference>
<dbReference type="InterPro" id="IPR047319">
    <property type="entry name" value="DCAF15_C"/>
</dbReference>
<feature type="compositionally biased region" description="Low complexity" evidence="1">
    <location>
        <begin position="359"/>
        <end position="370"/>
    </location>
</feature>
<dbReference type="AlphaFoldDB" id="A0A3B0K2Y8"/>
<gene>
    <name evidence="3" type="ORF">DGUA_6G015424</name>
</gene>
<feature type="region of interest" description="Disordered" evidence="1">
    <location>
        <begin position="538"/>
        <end position="575"/>
    </location>
</feature>
<dbReference type="PANTHER" id="PTHR28541:SF1">
    <property type="entry name" value="DDB1- AND CUL4-ASSOCIATED FACTOR 15"/>
    <property type="match status" value="1"/>
</dbReference>
<dbReference type="GO" id="GO:0016567">
    <property type="term" value="P:protein ubiquitination"/>
    <property type="evidence" value="ECO:0007669"/>
    <property type="project" value="InterPro"/>
</dbReference>
<evidence type="ECO:0000313" key="4">
    <source>
        <dbReference type="Proteomes" id="UP000268350"/>
    </source>
</evidence>
<feature type="compositionally biased region" description="Low complexity" evidence="1">
    <location>
        <begin position="538"/>
        <end position="558"/>
    </location>
</feature>
<keyword evidence="4" id="KW-1185">Reference proteome</keyword>
<dbReference type="InterPro" id="IPR032734">
    <property type="entry name" value="DCAF15_WD40"/>
</dbReference>
<protein>
    <submittedName>
        <fullName evidence="3">Blast:DDB1-and CUL4-associated factor 15</fullName>
    </submittedName>
</protein>
<feature type="region of interest" description="Disordered" evidence="1">
    <location>
        <begin position="350"/>
        <end position="370"/>
    </location>
</feature>
<dbReference type="Proteomes" id="UP000268350">
    <property type="component" value="Unassembled WGS sequence"/>
</dbReference>
<dbReference type="EMBL" id="OUUW01000013">
    <property type="protein sequence ID" value="SPP87683.1"/>
    <property type="molecule type" value="Genomic_DNA"/>
</dbReference>
<dbReference type="OMA" id="AHFFHNS"/>
<feature type="region of interest" description="Disordered" evidence="1">
    <location>
        <begin position="1"/>
        <end position="44"/>
    </location>
</feature>
<dbReference type="PANTHER" id="PTHR28541">
    <property type="entry name" value="DDB1- AND CUL4-ASSOCIATED FACTOR 15"/>
    <property type="match status" value="1"/>
</dbReference>
<evidence type="ECO:0000256" key="1">
    <source>
        <dbReference type="SAM" id="MobiDB-lite"/>
    </source>
</evidence>
<dbReference type="CDD" id="cd20913">
    <property type="entry name" value="DCAF15-CTD"/>
    <property type="match status" value="1"/>
</dbReference>
<sequence>METDYQHYVESLSGVSSDDDDMSTVDSSDETSEEPTPSPSLNTRTRNLAQMLFDRERSGFFSGTSRVGQKQQLPYDRVPNRLKLYLKDVIASNVMEGHIFMGLTACGQYMLSHRVVCNDSSTLNHYSFNMGYKYTLYFWIFQPYKKLRYFFTRRLFDDHVVDNIKTVSMTQWKNAGKQILVVHGAATEESEDSYITYVKVPKLGCLECKKLNDDGPYSFYNAHCLNCHLTVHTKYSSTETDPGFQPKINLLCPERILIISNGFMHMLRIDVDTPAVSTSSYLTQQSLVLPYPQQSLPLSQPQCFLLPRTLVASEEDRTSAVFTGSGSEAESGNEQSVVARIIADFSDIESDQTQRTGQSNNSNSNNNNNNEVQANSICCSPRSYEKLVFTPNCSAAMGSSMTLPDTTLPVAKQQSPVSGEAGQSRKRNQRIVTKSYRNGITTIDVQSTPSSTSMTDKSNAYEFSEDNEKCEKISTFRKRRLADKKYEFSEDNVENIIPFTKVRSAGRASAPNFSSSAGSSTARSFHRFSPTAHFFHNSPCASPSSSPHPAHPSQTPPHLGFRSPPSSSNLMRSPSRAANSAVAAVAAQIYNQKSPPLSQATQQMLSYKPVGPLGALSPLQVSMAKRFEIGGSMSPNAGLSFLSPRRDEPRIVEMPVQGGVMPEKPVCTKKLRRRYVEEDDATSVITSEEDDCISPGYHTSLPMEVHGSCYSEMQMISHASYQRLRCSSVVITQHSFDLETFTYYVISLLCQKHHKIYNVFYDWAYEVISVCPLSQTVSCLLMAQFSARDQPYAPLTNCLHCTGRIDCMFHNRQYECRILFTWNMESGQWQVLDYGELREMHELFNPLKRLCKARLTFAQMAKKMAKEMTESLNKLPDYASNLRVLNSDIKKSKSYICDLDNMVEFHLKRTPQGTL</sequence>
<dbReference type="InterPro" id="IPR038914">
    <property type="entry name" value="DCAF15"/>
</dbReference>
<name>A0A3B0K2Y8_DROGU</name>